<comment type="catalytic activity">
    <reaction evidence="19">
        <text>L-threonyl-[protein] + ATP = O-phospho-L-threonyl-[protein] + ADP + H(+)</text>
        <dbReference type="Rhea" id="RHEA:46608"/>
        <dbReference type="Rhea" id="RHEA-COMP:11060"/>
        <dbReference type="Rhea" id="RHEA-COMP:11605"/>
        <dbReference type="ChEBI" id="CHEBI:15378"/>
        <dbReference type="ChEBI" id="CHEBI:30013"/>
        <dbReference type="ChEBI" id="CHEBI:30616"/>
        <dbReference type="ChEBI" id="CHEBI:61977"/>
        <dbReference type="ChEBI" id="CHEBI:456216"/>
        <dbReference type="EC" id="2.7.11.1"/>
    </reaction>
</comment>
<dbReference type="GO" id="GO:0005634">
    <property type="term" value="C:nucleus"/>
    <property type="evidence" value="ECO:0007669"/>
    <property type="project" value="UniProtKB-SubCell"/>
</dbReference>
<evidence type="ECO:0000259" key="24">
    <source>
        <dbReference type="PROSITE" id="PS51190"/>
    </source>
</evidence>
<evidence type="ECO:0000256" key="15">
    <source>
        <dbReference type="ARBA" id="ARBA00030020"/>
    </source>
</evidence>
<evidence type="ECO:0000256" key="1">
    <source>
        <dbReference type="ARBA" id="ARBA00004123"/>
    </source>
</evidence>
<dbReference type="EMBL" id="JAEUBG010003278">
    <property type="protein sequence ID" value="KAH3683030.1"/>
    <property type="molecule type" value="Genomic_DNA"/>
</dbReference>
<dbReference type="InterPro" id="IPR003152">
    <property type="entry name" value="FATC_dom"/>
</dbReference>
<keyword evidence="8" id="KW-0808">Transferase</keyword>
<evidence type="ECO:0000256" key="7">
    <source>
        <dbReference type="ARBA" id="ARBA00022527"/>
    </source>
</evidence>
<dbReference type="InterPro" id="IPR044107">
    <property type="entry name" value="PIKKc_ATM"/>
</dbReference>
<protein>
    <recommendedName>
        <fullName evidence="5">Serine/threonine-protein kinase TEL1</fullName>
        <ecNumber evidence="4">2.7.11.1</ecNumber>
    </recommendedName>
    <alternativeName>
        <fullName evidence="15">ATM homolog</fullName>
    </alternativeName>
    <alternativeName>
        <fullName evidence="17 18">DNA-damage checkpoint kinase TEL1</fullName>
    </alternativeName>
    <alternativeName>
        <fullName evidence="6">Serine/threonine-protein kinase tel1</fullName>
    </alternativeName>
    <alternativeName>
        <fullName evidence="16">Telomere length regulation protein 1</fullName>
    </alternativeName>
</protein>
<evidence type="ECO:0000256" key="10">
    <source>
        <dbReference type="ARBA" id="ARBA00022763"/>
    </source>
</evidence>
<dbReference type="PROSITE" id="PS00915">
    <property type="entry name" value="PI3_4_KINASE_1"/>
    <property type="match status" value="1"/>
</dbReference>
<evidence type="ECO:0000256" key="17">
    <source>
        <dbReference type="ARBA" id="ARBA00031460"/>
    </source>
</evidence>
<name>A0A9P8TLF3_WICPI</name>
<dbReference type="InterPro" id="IPR014009">
    <property type="entry name" value="PIK_FAT"/>
</dbReference>
<evidence type="ECO:0000256" key="18">
    <source>
        <dbReference type="ARBA" id="ARBA00032467"/>
    </source>
</evidence>
<comment type="subcellular location">
    <subcellularLocation>
        <location evidence="2">Chromosome</location>
        <location evidence="2">Telomere</location>
    </subcellularLocation>
    <subcellularLocation>
        <location evidence="1">Nucleus</location>
    </subcellularLocation>
</comment>
<keyword evidence="7" id="KW-0723">Serine/threonine-protein kinase</keyword>
<dbReference type="Pfam" id="PF00454">
    <property type="entry name" value="PI3_PI4_kinase"/>
    <property type="match status" value="1"/>
</dbReference>
<dbReference type="Gene3D" id="3.30.1010.10">
    <property type="entry name" value="Phosphatidylinositol 3-kinase Catalytic Subunit, Chain A, domain 4"/>
    <property type="match status" value="1"/>
</dbReference>
<sequence>MDERTYEKILDSGIRAKEAALSLLESDFKRRIPDEKQTSLIIKNLCNCLLDEVEKFRDNKKAPSLARVKKYLEVLKFVISRTKDLLKNKLRLSLIRDLTLLFRGDNKDGLAAAFDANIPSILQTIIPKTRLTKQDWIRLVDDISNHLTRTFPVTIDSKAVTSLLRSLRFLLVDHVTYFAQVKGSTTKMILSYLSRGTTHANSSMSHLIDIANTVLICLLTTDAQSGLKICQLMLQLSTNSFSSNYEDLKRQTLVFFNIVPEYFRNDLYFMMKHIPDSEDEEEKAAELVSKLAADCKSALVESIKTYSKSLSTTNIAKNSIALKIDDIEACSLSAGSDGKSWCDFGSFRLRDGKADFKWMHLVSIVKLVDLYYYLSGKVTRDYVAKRSRTERMSIESILQGCDTAAGFLQALLVTDDHRLLALQLTLFYVASFPLDYESFKIQWCLLELYPVKSLKPWISILLKTMMSLGFPFDSALLSQILRINIQMIKEHHNFKMACSTVIQVINMPHFEELSTEKSVIELITSIHETPVNSPHEIANESIELWVAISKYCTSSHVTFSDKMIEWLLSKISKLDIRQCAALVPFVHWLFGSPYTRLTAHKKLNSGFMKSNVDLNHSIGLGRVILATEIPSPPTVVHTVVFDSTAAPISEVAVSRFVVALDDTLNQSEAGELHQLLTMVSFSFAVLQHSISLLGQTSSQVESLKFAITRLLTGLSCNSQQDKNTWITSLMSFQIINNFGLFIKDLISPSEILSGIDEDSTVSSFRQQTPDDDFEMGPVRTTEATHAFHESHQTLTYTDLSERDLITGSAIDFLMVYHSDFGFSFGIKSMTNEALDYLEKVSSRGFIVGFHKLLQFFIDNEIDNMGSKNLEASISMLGSRLGREKELPDLLRTVISEFLNHFFKRLFLNGDKILRSHSMDLTNYLLANVGYDISEIKASVSLFVKITEVCEIWPDHLKDLTQPVLGVVKSSGALVMDVCSDNMISGYVQELEYSKQLEFFENFKRCFEGFENSYELSACYSLFLLRISRTSFGMLVGICVELLKNSTVSTFVEYYEDVFKKVIAAIEGTDRYDFCLLELFSYWCGANKSFEDFPVSILGFKSVPELISRCQRLLYPMIRSKKTNGGAIPLGIKPYFSKSRDLERDTLSLHLSLALTKDGNKAEAIKQLSSMPSYALRLQLGFLVLSILNLLDFSEEYESMTSIPFLKSSKYFTQLFIPDCPVIQHNVNLSISIADGTHHILSVLKRTKGWTEGSVNFILLNLLNQLSQSTNDVKYQLIVLRRIKLLFIIAHSAFVNLDNVKLCLRFLAPSITNSQLRRDACKLLELILKDHVNQDDLMNELFPCEILPVFKLVIEVISQGSGLFDEGLTMVLYQIYELVPTSNPFRDGFGVLYQFLKLRDNDNYESSIPDALKICDILCQLSRALKSAASTAATVIELATFLLNFCIRSNVSSNLLLSYNFPISQATESLLLEILHNKSQLSEPVKCFIGRYLGTYYSQGNLLERKSGEFAGDALDLLQDDEDSTLKANGSELSVLFSKLLTYRNSPKTTNIGQILGIGYILGYAAGFSPTQLNDLNIKEIIFTHGCDVLTLDELSLSIVGFNGSGVIPLGSQSQNQSQSFSAASSSVISIDDFILTCSNLPYEQWLHLLSLSLADSLVDRFPILKPLVRFLQRYESIPNLNIVNELWVFYIRNAGKNDRTFMKFMDSICSMSKPELLEFGPEKAKVVLSMVQIVRVLALDERKLFPDIYARFKLDKLHQMANMVHLDKFALILFEDHCHRSANNQPLFDESRGLLAIYEGINDSDLFSGVPIEPSLDFAMDALMKNGVSSNDVMSVMFNGARVEASKMLNKKYSMAPLSRSLKQNNFNVISSMLSTSTDTFTPGGSDSYDWSWKLNSWDLPEPSVPQSGSETIYKLLRNVHIGKSPTEIVDLCTGLYGSLTDQMGSKSLSDVSISLAAIVCCERLTSSDLDLKLDITHHDALVCKLVNDGISTDSIETIVRMRRSLYPMLSNSVADSVKISRTDVACSVSYESLILGKLAKLNSDSQSSINNAVFLNEFVKTLKTDPMVDESVGSLISRLSSFNSASMLWDQGQIRPPISMLQQNLNFGNLPMDIGKDSHYTDFKFPLSLITLPDSFLQGHLIKWTSTSREKKPEEIMRFVDSTLPTIDDIESSEKKSQIYLMIGSFCYEQVKKTNLEQDITTVRSKILSIDNDITDLESALERAKYSRDERNANWLQKTLRNMKVTRSIEKDRYDGLVRSQKSCIEKAVSCFLSSISLHDSNDFEIIDKLFAFWFEYSDNRQVNGSITHSFRSIPFHKFIPWMAQLTSRLASSTDGFQKVLKALILEITIRHPYHSIYHIINVNSYKDYREIDTMTISRAEAAEGILNQLAKKKALGSKDRNVVDSVLRLCESIKDFASLRQDNVTQYDLRKLRHDTAGGGFWLQELPKLMIPLPTMNHIPVSLASDYSTLSWVQSVDPIVKVAPTGLSKPKIMKFTLSDGTVHKAVLKGSTDDLRQDAIMIQVLDKVSMMLKIDKHTRRRNMRLRTYKVVPLGSQSGIIEFVSNSIALRDAVVPLHQKDPVTNREALKLMSSVISLSKEIRISEYTKLTKKIKPKFRDFFIDNFPNVDDWFQSRQIYTRGLAATSFVGYILGIGDRHLNNILLEEKTCEPIHIDFGVAFDQGRLLPIPELVPFRLTRDMVDGLGVTGVKGSFEKCSVHTYRVLRENSEKILGILRVLEFDPLHRWVISSLRKQKILGSSQLDGPDINSGVGDDGVKPDSNITAKSPNSGNASDAVNAIKACEYKLIGNGLSVEATVQEQIQEATDTERLALIFQGWSPFY</sequence>
<dbReference type="InterPro" id="IPR011009">
    <property type="entry name" value="Kinase-like_dom_sf"/>
</dbReference>
<dbReference type="PROSITE" id="PS51190">
    <property type="entry name" value="FATC"/>
    <property type="match status" value="1"/>
</dbReference>
<evidence type="ECO:0000256" key="2">
    <source>
        <dbReference type="ARBA" id="ARBA00004574"/>
    </source>
</evidence>
<dbReference type="PANTHER" id="PTHR37079">
    <property type="entry name" value="SERINE/THREONINE-PROTEIN KINASE ATM"/>
    <property type="match status" value="1"/>
</dbReference>
<dbReference type="InterPro" id="IPR036940">
    <property type="entry name" value="PI3/4_kinase_cat_sf"/>
</dbReference>
<dbReference type="PROSITE" id="PS50290">
    <property type="entry name" value="PI3_4_KINASE_3"/>
    <property type="match status" value="1"/>
</dbReference>
<dbReference type="SMART" id="SM01343">
    <property type="entry name" value="FATC"/>
    <property type="match status" value="1"/>
</dbReference>
<feature type="domain" description="FATC" evidence="24">
    <location>
        <begin position="2810"/>
        <end position="2842"/>
    </location>
</feature>
<keyword evidence="12" id="KW-0067">ATP-binding</keyword>
<reference evidence="25" key="1">
    <citation type="journal article" date="2021" name="Open Biol.">
        <title>Shared evolutionary footprints suggest mitochondrial oxidative damage underlies multiple complex I losses in fungi.</title>
        <authorList>
            <person name="Schikora-Tamarit M.A."/>
            <person name="Marcet-Houben M."/>
            <person name="Nosek J."/>
            <person name="Gabaldon T."/>
        </authorList>
    </citation>
    <scope>NUCLEOTIDE SEQUENCE</scope>
    <source>
        <strain evidence="25">CBS2887</strain>
    </source>
</reference>
<dbReference type="OrthoDB" id="381190at2759"/>
<dbReference type="CDD" id="cd05171">
    <property type="entry name" value="PIKKc_ATM"/>
    <property type="match status" value="1"/>
</dbReference>
<dbReference type="EC" id="2.7.11.1" evidence="4"/>
<evidence type="ECO:0000313" key="25">
    <source>
        <dbReference type="EMBL" id="KAH3683030.1"/>
    </source>
</evidence>
<dbReference type="GO" id="GO:0000781">
    <property type="term" value="C:chromosome, telomeric region"/>
    <property type="evidence" value="ECO:0007669"/>
    <property type="project" value="UniProtKB-SubCell"/>
</dbReference>
<keyword evidence="26" id="KW-1185">Reference proteome</keyword>
<dbReference type="SUPFAM" id="SSF56112">
    <property type="entry name" value="Protein kinase-like (PK-like)"/>
    <property type="match status" value="1"/>
</dbReference>
<dbReference type="GO" id="GO:0035556">
    <property type="term" value="P:intracellular signal transduction"/>
    <property type="evidence" value="ECO:0007669"/>
    <property type="project" value="UniProtKB-ARBA"/>
</dbReference>
<evidence type="ECO:0000259" key="23">
    <source>
        <dbReference type="PROSITE" id="PS51189"/>
    </source>
</evidence>
<accession>A0A9P8TLF3</accession>
<dbReference type="InterPro" id="IPR018936">
    <property type="entry name" value="PI3/4_kinase_CS"/>
</dbReference>
<dbReference type="GO" id="GO:0004674">
    <property type="term" value="F:protein serine/threonine kinase activity"/>
    <property type="evidence" value="ECO:0007669"/>
    <property type="project" value="UniProtKB-KW"/>
</dbReference>
<keyword evidence="11" id="KW-0418">Kinase</keyword>
<feature type="domain" description="FAT" evidence="23">
    <location>
        <begin position="1756"/>
        <end position="2367"/>
    </location>
</feature>
<evidence type="ECO:0000256" key="16">
    <source>
        <dbReference type="ARBA" id="ARBA00030222"/>
    </source>
</evidence>
<keyword evidence="9" id="KW-0547">Nucleotide-binding</keyword>
<keyword evidence="13" id="KW-0779">Telomere</keyword>
<dbReference type="GO" id="GO:0006281">
    <property type="term" value="P:DNA repair"/>
    <property type="evidence" value="ECO:0007669"/>
    <property type="project" value="InterPro"/>
</dbReference>
<dbReference type="InterPro" id="IPR038980">
    <property type="entry name" value="ATM_plant"/>
</dbReference>
<feature type="region of interest" description="Disordered" evidence="21">
    <location>
        <begin position="2768"/>
        <end position="2793"/>
    </location>
</feature>
<gene>
    <name evidence="25" type="ORF">WICPIJ_005999</name>
</gene>
<evidence type="ECO:0000256" key="5">
    <source>
        <dbReference type="ARBA" id="ARBA00014619"/>
    </source>
</evidence>
<evidence type="ECO:0000256" key="8">
    <source>
        <dbReference type="ARBA" id="ARBA00022679"/>
    </source>
</evidence>
<evidence type="ECO:0000256" key="21">
    <source>
        <dbReference type="SAM" id="MobiDB-lite"/>
    </source>
</evidence>
<comment type="similarity">
    <text evidence="3">Belongs to the PI3/PI4-kinase family. ATM subfamily.</text>
</comment>
<evidence type="ECO:0000256" key="11">
    <source>
        <dbReference type="ARBA" id="ARBA00022777"/>
    </source>
</evidence>
<dbReference type="PROSITE" id="PS51189">
    <property type="entry name" value="FAT"/>
    <property type="match status" value="1"/>
</dbReference>
<dbReference type="Proteomes" id="UP000774326">
    <property type="component" value="Unassembled WGS sequence"/>
</dbReference>
<proteinExistence type="inferred from homology"/>
<comment type="caution">
    <text evidence="25">The sequence shown here is derived from an EMBL/GenBank/DDBJ whole genome shotgun (WGS) entry which is preliminary data.</text>
</comment>
<feature type="compositionally biased region" description="Polar residues" evidence="21">
    <location>
        <begin position="2781"/>
        <end position="2793"/>
    </location>
</feature>
<keyword evidence="13" id="KW-0158">Chromosome</keyword>
<evidence type="ECO:0000256" key="12">
    <source>
        <dbReference type="ARBA" id="ARBA00022840"/>
    </source>
</evidence>
<evidence type="ECO:0000313" key="26">
    <source>
        <dbReference type="Proteomes" id="UP000774326"/>
    </source>
</evidence>
<dbReference type="PANTHER" id="PTHR37079:SF4">
    <property type="entry name" value="SERINE_THREONINE-PROTEIN KINASE ATM"/>
    <property type="match status" value="1"/>
</dbReference>
<evidence type="ECO:0000256" key="6">
    <source>
        <dbReference type="ARBA" id="ARBA00020288"/>
    </source>
</evidence>
<feature type="domain" description="PI3K/PI4K catalytic" evidence="22">
    <location>
        <begin position="2479"/>
        <end position="2789"/>
    </location>
</feature>
<keyword evidence="14" id="KW-0539">Nucleus</keyword>
<evidence type="ECO:0000256" key="14">
    <source>
        <dbReference type="ARBA" id="ARBA00023242"/>
    </source>
</evidence>
<dbReference type="InterPro" id="IPR000403">
    <property type="entry name" value="PI3/4_kinase_cat_dom"/>
</dbReference>
<evidence type="ECO:0000259" key="22">
    <source>
        <dbReference type="PROSITE" id="PS50290"/>
    </source>
</evidence>
<reference evidence="25" key="2">
    <citation type="submission" date="2021-01" db="EMBL/GenBank/DDBJ databases">
        <authorList>
            <person name="Schikora-Tamarit M.A."/>
        </authorList>
    </citation>
    <scope>NUCLEOTIDE SEQUENCE</scope>
    <source>
        <strain evidence="25">CBS2887</strain>
    </source>
</reference>
<organism evidence="25 26">
    <name type="scientific">Wickerhamomyces pijperi</name>
    <name type="common">Yeast</name>
    <name type="synonym">Pichia pijperi</name>
    <dbReference type="NCBI Taxonomy" id="599730"/>
    <lineage>
        <taxon>Eukaryota</taxon>
        <taxon>Fungi</taxon>
        <taxon>Dikarya</taxon>
        <taxon>Ascomycota</taxon>
        <taxon>Saccharomycotina</taxon>
        <taxon>Saccharomycetes</taxon>
        <taxon>Phaffomycetales</taxon>
        <taxon>Wickerhamomycetaceae</taxon>
        <taxon>Wickerhamomyces</taxon>
    </lineage>
</organism>
<dbReference type="GO" id="GO:0005524">
    <property type="term" value="F:ATP binding"/>
    <property type="evidence" value="ECO:0007669"/>
    <property type="project" value="UniProtKB-KW"/>
</dbReference>
<dbReference type="SMART" id="SM00146">
    <property type="entry name" value="PI3Kc"/>
    <property type="match status" value="1"/>
</dbReference>
<comment type="catalytic activity">
    <reaction evidence="20">
        <text>L-seryl-[protein] + ATP = O-phospho-L-seryl-[protein] + ADP + H(+)</text>
        <dbReference type="Rhea" id="RHEA:17989"/>
        <dbReference type="Rhea" id="RHEA-COMP:9863"/>
        <dbReference type="Rhea" id="RHEA-COMP:11604"/>
        <dbReference type="ChEBI" id="CHEBI:15378"/>
        <dbReference type="ChEBI" id="CHEBI:29999"/>
        <dbReference type="ChEBI" id="CHEBI:30616"/>
        <dbReference type="ChEBI" id="CHEBI:83421"/>
        <dbReference type="ChEBI" id="CHEBI:456216"/>
        <dbReference type="EC" id="2.7.11.1"/>
    </reaction>
</comment>
<evidence type="ECO:0000256" key="3">
    <source>
        <dbReference type="ARBA" id="ARBA00010769"/>
    </source>
</evidence>
<keyword evidence="10" id="KW-0227">DNA damage</keyword>
<evidence type="ECO:0000256" key="4">
    <source>
        <dbReference type="ARBA" id="ARBA00012513"/>
    </source>
</evidence>
<evidence type="ECO:0000256" key="20">
    <source>
        <dbReference type="ARBA" id="ARBA00048679"/>
    </source>
</evidence>
<evidence type="ECO:0000256" key="9">
    <source>
        <dbReference type="ARBA" id="ARBA00022741"/>
    </source>
</evidence>
<evidence type="ECO:0000256" key="19">
    <source>
        <dbReference type="ARBA" id="ARBA00047899"/>
    </source>
</evidence>
<evidence type="ECO:0000256" key="13">
    <source>
        <dbReference type="ARBA" id="ARBA00022895"/>
    </source>
</evidence>
<dbReference type="Pfam" id="PF02260">
    <property type="entry name" value="FATC"/>
    <property type="match status" value="1"/>
</dbReference>
<dbReference type="Gene3D" id="1.10.1070.11">
    <property type="entry name" value="Phosphatidylinositol 3-/4-kinase, catalytic domain"/>
    <property type="match status" value="1"/>
</dbReference>